<protein>
    <submittedName>
        <fullName evidence="2">Putative 19 kDa subunit of protoplast-release-inducing protein</fullName>
    </submittedName>
</protein>
<name>Q39475_9VIRI</name>
<dbReference type="AlphaFoldDB" id="Q39475"/>
<sequence length="168" mass="18297">MAAMAPAARGRPSARLPLLSLVAASLAVALLLSFAPAASARGWGSLDAKYTCNPASNYGMWFKYGCNCQNISIPENGYRRLWATCPGVNPTAYGRRAFGNVWLESVGYQSWVSALMNCARRPFYGNSFNGQCLIPGIYTKPYWVGGGPTPPNRANGQPWNWNPEPPYL</sequence>
<feature type="signal peptide" evidence="1">
    <location>
        <begin position="1"/>
        <end position="40"/>
    </location>
</feature>
<evidence type="ECO:0000256" key="1">
    <source>
        <dbReference type="SAM" id="SignalP"/>
    </source>
</evidence>
<proteinExistence type="evidence at transcript level"/>
<keyword evidence="1" id="KW-0732">Signal</keyword>
<feature type="chain" id="PRO_5004222463" evidence="1">
    <location>
        <begin position="41"/>
        <end position="168"/>
    </location>
</feature>
<accession>Q39475</accession>
<reference evidence="2" key="1">
    <citation type="journal article" date="1994" name="Plant Physiol.">
        <title>A cDNA encoding a 19-kilodalton subunit of protoplast-release-inducing protein from Closterium.</title>
        <authorList>
            <person name="Sekimoto H."/>
            <person name="Sone Y."/>
            <person name="Fujii T."/>
        </authorList>
    </citation>
    <scope>NUCLEOTIDE SEQUENCE</scope>
    <source>
        <strain evidence="2">NIES-67</strain>
    </source>
</reference>
<dbReference type="EMBL" id="D21249">
    <property type="protein sequence ID" value="BAA04790.1"/>
    <property type="molecule type" value="mRNA"/>
</dbReference>
<evidence type="ECO:0000313" key="2">
    <source>
        <dbReference type="EMBL" id="BAA04790.1"/>
    </source>
</evidence>
<organism evidence="2">
    <name type="scientific">Closterium peracerosum</name>
    <dbReference type="NCBI Taxonomy" id="40356"/>
    <lineage>
        <taxon>Eukaryota</taxon>
        <taxon>Viridiplantae</taxon>
        <taxon>Streptophyta</taxon>
        <taxon>Zygnematophyceae</taxon>
        <taxon>Zygnematophycidae</taxon>
        <taxon>Desmidiales</taxon>
        <taxon>Closteriaceae</taxon>
        <taxon>Closterium</taxon>
        <taxon>Closterium peracerosum-strigosum-littorale complex</taxon>
    </lineage>
</organism>